<organism evidence="1 2">
    <name type="scientific">Lentzea flava</name>
    <dbReference type="NCBI Taxonomy" id="103732"/>
    <lineage>
        <taxon>Bacteria</taxon>
        <taxon>Bacillati</taxon>
        <taxon>Actinomycetota</taxon>
        <taxon>Actinomycetes</taxon>
        <taxon>Pseudonocardiales</taxon>
        <taxon>Pseudonocardiaceae</taxon>
        <taxon>Lentzea</taxon>
    </lineage>
</organism>
<reference evidence="2" key="1">
    <citation type="journal article" date="2019" name="Int. J. Syst. Evol. Microbiol.">
        <title>The Global Catalogue of Microorganisms (GCM) 10K type strain sequencing project: providing services to taxonomists for standard genome sequencing and annotation.</title>
        <authorList>
            <consortium name="The Broad Institute Genomics Platform"/>
            <consortium name="The Broad Institute Genome Sequencing Center for Infectious Disease"/>
            <person name="Wu L."/>
            <person name="Ma J."/>
        </authorList>
    </citation>
    <scope>NUCLEOTIDE SEQUENCE [LARGE SCALE GENOMIC DNA]</scope>
    <source>
        <strain evidence="2">JCM 3296</strain>
    </source>
</reference>
<sequence>MSDGYQVDLQALVVHERELKALIAGLPDAKAAGANTVGNLEAWGLAGQLFALLMNNWTEEASEYVDAVKKAGDALIERFGDMRKTYADQEEAMAQMFQKLREDLDGAKP</sequence>
<accession>A0ABQ2UCM5</accession>
<comment type="caution">
    <text evidence="1">The sequence shown here is derived from an EMBL/GenBank/DDBJ whole genome shotgun (WGS) entry which is preliminary data.</text>
</comment>
<dbReference type="RefSeq" id="WP_189252621.1">
    <property type="nucleotide sequence ID" value="NZ_BMRE01000002.1"/>
</dbReference>
<evidence type="ECO:0000313" key="1">
    <source>
        <dbReference type="EMBL" id="GGU22210.1"/>
    </source>
</evidence>
<dbReference type="Proteomes" id="UP000649573">
    <property type="component" value="Unassembled WGS sequence"/>
</dbReference>
<protein>
    <recommendedName>
        <fullName evidence="3">Excreted virulence factor EspC, type VII ESX diderm</fullName>
    </recommendedName>
</protein>
<gene>
    <name evidence="1" type="ORF">GCM10010178_13170</name>
</gene>
<evidence type="ECO:0008006" key="3">
    <source>
        <dbReference type="Google" id="ProtNLM"/>
    </source>
</evidence>
<proteinExistence type="predicted"/>
<evidence type="ECO:0000313" key="2">
    <source>
        <dbReference type="Proteomes" id="UP000649573"/>
    </source>
</evidence>
<keyword evidence="2" id="KW-1185">Reference proteome</keyword>
<dbReference type="EMBL" id="BMRE01000002">
    <property type="protein sequence ID" value="GGU22210.1"/>
    <property type="molecule type" value="Genomic_DNA"/>
</dbReference>
<name>A0ABQ2UCM5_9PSEU</name>